<proteinExistence type="predicted"/>
<evidence type="ECO:0000256" key="27">
    <source>
        <dbReference type="ARBA" id="ARBA00045548"/>
    </source>
</evidence>
<keyword evidence="15" id="KW-0227">DNA damage</keyword>
<comment type="catalytic activity">
    <reaction evidence="28">
        <text>DNA(n) + a 2'-deoxyribonucleoside 5'-triphosphate = DNA(n+1) + diphosphate</text>
        <dbReference type="Rhea" id="RHEA:22508"/>
        <dbReference type="Rhea" id="RHEA-COMP:17339"/>
        <dbReference type="Rhea" id="RHEA-COMP:17340"/>
        <dbReference type="ChEBI" id="CHEBI:33019"/>
        <dbReference type="ChEBI" id="CHEBI:61560"/>
        <dbReference type="ChEBI" id="CHEBI:173112"/>
        <dbReference type="EC" id="2.7.7.7"/>
    </reaction>
</comment>
<dbReference type="InterPro" id="IPR018944">
    <property type="entry name" value="DNA_pol_lambd_fingers_domain"/>
</dbReference>
<dbReference type="PANTHER" id="PTHR11276">
    <property type="entry name" value="DNA POLYMERASE TYPE-X FAMILY MEMBER"/>
    <property type="match status" value="1"/>
</dbReference>
<comment type="catalytic activity">
    <reaction evidence="22">
        <text>NAD(+) + (deoxyribonucleotide)n-3'-hydroxyl + 5'-phospho-(deoxyribonucleotide)m = (deoxyribonucleotide)n+m + AMP + beta-nicotinamide D-nucleotide.</text>
        <dbReference type="EC" id="6.5.1.2"/>
    </reaction>
</comment>
<dbReference type="EC" id="2.7.7.7" evidence="4"/>
<evidence type="ECO:0000256" key="25">
    <source>
        <dbReference type="ARBA" id="ARBA00044632"/>
    </source>
</evidence>
<dbReference type="SMART" id="SM00532">
    <property type="entry name" value="LIGANc"/>
    <property type="match status" value="1"/>
</dbReference>
<dbReference type="InterPro" id="IPR012340">
    <property type="entry name" value="NA-bd_OB-fold"/>
</dbReference>
<dbReference type="Pfam" id="PF14716">
    <property type="entry name" value="HHH_8"/>
    <property type="match status" value="1"/>
</dbReference>
<dbReference type="AlphaFoldDB" id="A0A6C0AR55"/>
<evidence type="ECO:0000256" key="3">
    <source>
        <dbReference type="ARBA" id="ARBA00004496"/>
    </source>
</evidence>
<dbReference type="InterPro" id="IPR001357">
    <property type="entry name" value="BRCT_dom"/>
</dbReference>
<evidence type="ECO:0000256" key="8">
    <source>
        <dbReference type="ARBA" id="ARBA00020020"/>
    </source>
</evidence>
<evidence type="ECO:0000256" key="7">
    <source>
        <dbReference type="ARBA" id="ARBA00016513"/>
    </source>
</evidence>
<comment type="subcellular location">
    <subcellularLocation>
        <location evidence="3">Cytoplasm</location>
    </subcellularLocation>
</comment>
<comment type="catalytic activity">
    <reaction evidence="25">
        <text>2'-deoxyribonucleotide-(2'-deoxyribose 5'-phosphate)-2'-deoxyribonucleotide-DNA = a 3'-end 2'-deoxyribonucleotide-(2,3-dehydro-2,3-deoxyribose 5'-phosphate)-DNA + a 5'-end 5'-phospho-2'-deoxyribonucleoside-DNA + H(+)</text>
        <dbReference type="Rhea" id="RHEA:66592"/>
        <dbReference type="Rhea" id="RHEA-COMP:13180"/>
        <dbReference type="Rhea" id="RHEA-COMP:16897"/>
        <dbReference type="Rhea" id="RHEA-COMP:17067"/>
        <dbReference type="ChEBI" id="CHEBI:15378"/>
        <dbReference type="ChEBI" id="CHEBI:136412"/>
        <dbReference type="ChEBI" id="CHEBI:157695"/>
        <dbReference type="ChEBI" id="CHEBI:167181"/>
        <dbReference type="EC" id="4.2.99.18"/>
    </reaction>
</comment>
<keyword evidence="10" id="KW-0436">Ligase</keyword>
<protein>
    <recommendedName>
        <fullName evidence="8">DNA polymerase beta</fullName>
        <ecNumber evidence="4">2.7.7.7</ecNumber>
        <ecNumber evidence="5">4.2.99.18</ecNumber>
        <ecNumber evidence="6">6.5.1.2</ecNumber>
    </recommendedName>
    <alternativeName>
        <fullName evidence="23">5'-deoxyribose-phosphate lyase</fullName>
    </alternativeName>
    <alternativeName>
        <fullName evidence="24">AP lyase</fullName>
    </alternativeName>
    <alternativeName>
        <fullName evidence="7">DNA polymerase lambda</fullName>
    </alternativeName>
</protein>
<dbReference type="SUPFAM" id="SSF81585">
    <property type="entry name" value="PsbU/PolX domain-like"/>
    <property type="match status" value="1"/>
</dbReference>
<dbReference type="EC" id="4.2.99.18" evidence="5"/>
<keyword evidence="16" id="KW-0832">Ubl conjugation</keyword>
<dbReference type="Pfam" id="PF14520">
    <property type="entry name" value="HHH_5"/>
    <property type="match status" value="1"/>
</dbReference>
<evidence type="ECO:0000256" key="9">
    <source>
        <dbReference type="ARBA" id="ARBA00022481"/>
    </source>
</evidence>
<evidence type="ECO:0000256" key="15">
    <source>
        <dbReference type="ARBA" id="ARBA00022763"/>
    </source>
</evidence>
<evidence type="ECO:0000256" key="17">
    <source>
        <dbReference type="ARBA" id="ARBA00022932"/>
    </source>
</evidence>
<evidence type="ECO:0000256" key="21">
    <source>
        <dbReference type="ARBA" id="ARBA00023239"/>
    </source>
</evidence>
<dbReference type="SUPFAM" id="SSF50249">
    <property type="entry name" value="Nucleic acid-binding proteins"/>
    <property type="match status" value="1"/>
</dbReference>
<dbReference type="SMART" id="SM00278">
    <property type="entry name" value="HhH1"/>
    <property type="match status" value="4"/>
</dbReference>
<dbReference type="PANTHER" id="PTHR11276:SF28">
    <property type="entry name" value="DNA POLYMERASE LAMBDA"/>
    <property type="match status" value="1"/>
</dbReference>
<keyword evidence="12" id="KW-0808">Transferase</keyword>
<dbReference type="InterPro" id="IPR013839">
    <property type="entry name" value="DNAligase_adenylation"/>
</dbReference>
<dbReference type="SMART" id="SM00483">
    <property type="entry name" value="POLXc"/>
    <property type="match status" value="1"/>
</dbReference>
<dbReference type="InterPro" id="IPR029398">
    <property type="entry name" value="PolB_thumb"/>
</dbReference>
<evidence type="ECO:0000256" key="2">
    <source>
        <dbReference type="ARBA" id="ARBA00001946"/>
    </source>
</evidence>
<dbReference type="PROSITE" id="PS50172">
    <property type="entry name" value="BRCT"/>
    <property type="match status" value="1"/>
</dbReference>
<keyword evidence="9" id="KW-0488">Methylation</keyword>
<evidence type="ECO:0000256" key="12">
    <source>
        <dbReference type="ARBA" id="ARBA00022679"/>
    </source>
</evidence>
<comment type="cofactor">
    <cofactor evidence="1">
        <name>Mn(2+)</name>
        <dbReference type="ChEBI" id="CHEBI:29035"/>
    </cofactor>
</comment>
<evidence type="ECO:0000256" key="24">
    <source>
        <dbReference type="ARBA" id="ARBA00035726"/>
    </source>
</evidence>
<dbReference type="InterPro" id="IPR028207">
    <property type="entry name" value="DNA_pol_B_palm_palm"/>
</dbReference>
<evidence type="ECO:0000256" key="19">
    <source>
        <dbReference type="ARBA" id="ARBA00023053"/>
    </source>
</evidence>
<evidence type="ECO:0000256" key="26">
    <source>
        <dbReference type="ARBA" id="ARBA00044678"/>
    </source>
</evidence>
<keyword evidence="18" id="KW-0520">NAD</keyword>
<dbReference type="SUPFAM" id="SSF81301">
    <property type="entry name" value="Nucleotidyltransferase"/>
    <property type="match status" value="1"/>
</dbReference>
<evidence type="ECO:0000256" key="10">
    <source>
        <dbReference type="ARBA" id="ARBA00022598"/>
    </source>
</evidence>
<evidence type="ECO:0000256" key="18">
    <source>
        <dbReference type="ARBA" id="ARBA00023027"/>
    </source>
</evidence>
<dbReference type="GO" id="GO:0003887">
    <property type="term" value="F:DNA-directed DNA polymerase activity"/>
    <property type="evidence" value="ECO:0007669"/>
    <property type="project" value="UniProtKB-KW"/>
</dbReference>
<dbReference type="Pfam" id="PF14792">
    <property type="entry name" value="DNA_pol_B_palm"/>
    <property type="match status" value="1"/>
</dbReference>
<organism evidence="31">
    <name type="scientific">viral metagenome</name>
    <dbReference type="NCBI Taxonomy" id="1070528"/>
    <lineage>
        <taxon>unclassified sequences</taxon>
        <taxon>metagenomes</taxon>
        <taxon>organismal metagenomes</taxon>
    </lineage>
</organism>
<dbReference type="InterPro" id="IPR010995">
    <property type="entry name" value="DNA_repair_Rad51/TF_NusA_a-hlx"/>
</dbReference>
<name>A0A6C0AR55_9ZZZZ</name>
<keyword evidence="14" id="KW-0235">DNA replication</keyword>
<evidence type="ECO:0000256" key="16">
    <source>
        <dbReference type="ARBA" id="ARBA00022843"/>
    </source>
</evidence>
<evidence type="ECO:0000256" key="28">
    <source>
        <dbReference type="ARBA" id="ARBA00049244"/>
    </source>
</evidence>
<dbReference type="GO" id="GO:0003677">
    <property type="term" value="F:DNA binding"/>
    <property type="evidence" value="ECO:0007669"/>
    <property type="project" value="InterPro"/>
</dbReference>
<dbReference type="SUPFAM" id="SSF52113">
    <property type="entry name" value="BRCT domain"/>
    <property type="match status" value="1"/>
</dbReference>
<evidence type="ECO:0000256" key="14">
    <source>
        <dbReference type="ARBA" id="ARBA00022705"/>
    </source>
</evidence>
<reference evidence="31" key="1">
    <citation type="journal article" date="2020" name="Nature">
        <title>Giant virus diversity and host interactions through global metagenomics.</title>
        <authorList>
            <person name="Schulz F."/>
            <person name="Roux S."/>
            <person name="Paez-Espino D."/>
            <person name="Jungbluth S."/>
            <person name="Walsh D.A."/>
            <person name="Denef V.J."/>
            <person name="McMahon K.D."/>
            <person name="Konstantinidis K.T."/>
            <person name="Eloe-Fadrosh E.A."/>
            <person name="Kyrpides N.C."/>
            <person name="Woyke T."/>
        </authorList>
    </citation>
    <scope>NUCLEOTIDE SEQUENCE</scope>
    <source>
        <strain evidence="31">GVMAG-S-1101165-79</strain>
    </source>
</reference>
<dbReference type="Pfam" id="PF00533">
    <property type="entry name" value="BRCT"/>
    <property type="match status" value="1"/>
</dbReference>
<evidence type="ECO:0000256" key="4">
    <source>
        <dbReference type="ARBA" id="ARBA00012417"/>
    </source>
</evidence>
<dbReference type="InterPro" id="IPR013840">
    <property type="entry name" value="DNAligase_N"/>
</dbReference>
<dbReference type="InterPro" id="IPR036420">
    <property type="entry name" value="BRCT_dom_sf"/>
</dbReference>
<feature type="region of interest" description="Disordered" evidence="29">
    <location>
        <begin position="1"/>
        <end position="34"/>
    </location>
</feature>
<dbReference type="SUPFAM" id="SSF47802">
    <property type="entry name" value="DNA polymerase beta, N-terminal domain-like"/>
    <property type="match status" value="1"/>
</dbReference>
<dbReference type="InterPro" id="IPR022312">
    <property type="entry name" value="DNA_pol_X"/>
</dbReference>
<evidence type="ECO:0000256" key="5">
    <source>
        <dbReference type="ARBA" id="ARBA00012720"/>
    </source>
</evidence>
<accession>A0A6C0AR55</accession>
<dbReference type="GO" id="GO:0003911">
    <property type="term" value="F:DNA ligase (NAD+) activity"/>
    <property type="evidence" value="ECO:0007669"/>
    <property type="project" value="UniProtKB-EC"/>
</dbReference>
<dbReference type="PRINTS" id="PR00869">
    <property type="entry name" value="DNAPOLX"/>
</dbReference>
<dbReference type="Pfam" id="PF03120">
    <property type="entry name" value="OB_DNA_ligase"/>
    <property type="match status" value="1"/>
</dbReference>
<keyword evidence="19" id="KW-0915">Sodium</keyword>
<dbReference type="GO" id="GO:0140078">
    <property type="term" value="F:class I DNA-(apurinic or apyrimidinic site) endonuclease activity"/>
    <property type="evidence" value="ECO:0007669"/>
    <property type="project" value="UniProtKB-EC"/>
</dbReference>
<feature type="domain" description="BRCT" evidence="30">
    <location>
        <begin position="1082"/>
        <end position="1158"/>
    </location>
</feature>
<dbReference type="Gene3D" id="3.30.210.10">
    <property type="entry name" value="DNA polymerase, thumb domain"/>
    <property type="match status" value="1"/>
</dbReference>
<feature type="compositionally biased region" description="Basic and acidic residues" evidence="29">
    <location>
        <begin position="19"/>
        <end position="28"/>
    </location>
</feature>
<comment type="function">
    <text evidence="27">Repair polymerase that plays a key role in base-excision repair. During this process, the damaged base is excised by specific DNA glycosylases, the DNA backbone is nicked at the abasic site by an apurinic/apyrimidic (AP) endonuclease, and POLB removes 5'-deoxyribose-phosphate from the preincised AP site acting as a 5'-deoxyribose-phosphate lyase (5'-dRP lyase); through its DNA polymerase activity, it adds one nucleotide to the 3' end of the arising single-nucleotide gap. Conducts 'gap-filling' DNA synthesis in a stepwise distributive fashion rather than in a processive fashion as for other DNA polymerases. It is also able to cleave sugar-phosphate bonds 3' to an intact AP site, acting as an AP lyase.</text>
</comment>
<dbReference type="Gene3D" id="1.10.150.110">
    <property type="entry name" value="DNA polymerase beta, N-terminal domain-like"/>
    <property type="match status" value="1"/>
</dbReference>
<keyword evidence="17" id="KW-0239">DNA-directed DNA polymerase</keyword>
<dbReference type="SUPFAM" id="SSF47794">
    <property type="entry name" value="Rad51 N-terminal domain-like"/>
    <property type="match status" value="1"/>
</dbReference>
<dbReference type="Gene3D" id="3.40.50.10190">
    <property type="entry name" value="BRCT domain"/>
    <property type="match status" value="1"/>
</dbReference>
<dbReference type="Gene3D" id="3.30.470.30">
    <property type="entry name" value="DNA ligase/mRNA capping enzyme"/>
    <property type="match status" value="1"/>
</dbReference>
<evidence type="ECO:0000256" key="6">
    <source>
        <dbReference type="ARBA" id="ARBA00012722"/>
    </source>
</evidence>
<dbReference type="Pfam" id="PF01653">
    <property type="entry name" value="DNA_ligase_aden"/>
    <property type="match status" value="1"/>
</dbReference>
<keyword evidence="11" id="KW-0237">DNA synthesis</keyword>
<dbReference type="GO" id="GO:0006303">
    <property type="term" value="P:double-strand break repair via nonhomologous end joining"/>
    <property type="evidence" value="ECO:0007669"/>
    <property type="project" value="TreeGrafter"/>
</dbReference>
<dbReference type="InterPro" id="IPR010996">
    <property type="entry name" value="HHH_MUS81"/>
</dbReference>
<dbReference type="InterPro" id="IPR004150">
    <property type="entry name" value="NAD_DNA_ligase_OB"/>
</dbReference>
<evidence type="ECO:0000256" key="13">
    <source>
        <dbReference type="ARBA" id="ARBA00022695"/>
    </source>
</evidence>
<dbReference type="InterPro" id="IPR037160">
    <property type="entry name" value="DNA_Pol_thumb_sf"/>
</dbReference>
<dbReference type="CDD" id="cd00141">
    <property type="entry name" value="NT_POLXc"/>
    <property type="match status" value="1"/>
</dbReference>
<dbReference type="EC" id="6.5.1.2" evidence="6"/>
<evidence type="ECO:0000256" key="1">
    <source>
        <dbReference type="ARBA" id="ARBA00001936"/>
    </source>
</evidence>
<dbReference type="Gene3D" id="2.40.50.140">
    <property type="entry name" value="Nucleic acid-binding proteins"/>
    <property type="match status" value="1"/>
</dbReference>
<dbReference type="InterPro" id="IPR043519">
    <property type="entry name" value="NT_sf"/>
</dbReference>
<dbReference type="GO" id="GO:0000166">
    <property type="term" value="F:nucleotide binding"/>
    <property type="evidence" value="ECO:0007669"/>
    <property type="project" value="InterPro"/>
</dbReference>
<sequence>MPQSKKKLIIKSSSSNKSNKSERTNKSKKELKKAVTQRKKKFFIIESSSTSSPKKEKIDTLLSQKTTITQEMLPSETNLKKTQENKSITMSLPIGRLNENFIELMEKLADIMLKQGEPFRARAYQKAQETIMAYPEDILSPSNLKGKPNIGPTIMEKLNEYVETGTLKVIEREKNNPVNILAEVYGIGPKKAKELVEKGVTTIAQLRERPELLNDVQKVGLRYYEDVLKRIPRAEIDDYKELFKNLLLKKVEQNKSNLVQPFSKVDKIDKVDKVNLAQPFSKVDKVNLAQPFSKVDKVNLAQPFSKVDKVDKVDLEIVGSYRRDAATSGDIDVIITSQNEQIFKNFIDELIKEKVILEVLSRGPSKCLVMAKIPSSDTVRRVDFLYTKEEEFPFAILYFTGSKIFNTVMRQHALQMGLTMNEHGVYKMENGKKGEKVAHKFQSEKDIFDYLNMEYKSPNERIDGRALVLKSKAKQPAFVIEESSSEELITLKPKKAAKKATNAAKKTKKNLVIEEDLEEAVVQKEKLDKNAIKIADNFKKNGIKILEDLNEAQLSNLLREANKAYYNEEPFLTDNEYDIIKELIEKKYPSAIAIAQIGAPVERNKVKLPYFMGSMDKIKPDTNALQNWKTKYKGPYILSCKLDGVSGLYTTEGTTPKLYTRGDGKVGQDISHLIPHLRLPKTKGIVIRGEFIIPKEVFDKKYKSRFANPRNMVSGIVNHKTISEAIKDLHFVAYELLKPVKKPLEQMIFLQTLDVETVLYRETTNITNELLSEILVEWRKSYIYEIDGIIVTNDGLYERKTGNPEHAFAFKMVLSDQVAEAKVVDVIWSPSKDGYLKPRVQIEPINLGGVRIEYATGFNGAFIKDNKVGVGAVIELIRSGDVIPHIRKVTMPATEAKMPTVAYKWNDTHIDIMLEDVGSDETVKEKVITGFFRGINVEGLSSGNIARIVQAGFDTVPRILKMTKEDLLSVEGFKEKTSKKLYNGIREKIETAPLVTIMAASNLFGRGFSDKKLELIMSEHPDILLSKEIKTNKISKVAAIKGMAIKTAEAFVERISEFLQFLKDANLEKKLSQVSIEKSQVDQSHPLYNKTIVMTGFRDKELEDKLKLLGAKMGSSISKNTFVVLVKDLEEDTGKANDARKIGVPLMTPEGFSQKYKL</sequence>
<dbReference type="Gene3D" id="3.30.460.10">
    <property type="entry name" value="Beta Polymerase, domain 2"/>
    <property type="match status" value="1"/>
</dbReference>
<dbReference type="Gene3D" id="1.10.150.20">
    <property type="entry name" value="5' to 3' exonuclease, C-terminal subdomain"/>
    <property type="match status" value="2"/>
</dbReference>
<evidence type="ECO:0000256" key="11">
    <source>
        <dbReference type="ARBA" id="ARBA00022634"/>
    </source>
</evidence>
<dbReference type="Pfam" id="PF10391">
    <property type="entry name" value="DNA_pol_lambd_f"/>
    <property type="match status" value="1"/>
</dbReference>
<dbReference type="GO" id="GO:0006260">
    <property type="term" value="P:DNA replication"/>
    <property type="evidence" value="ECO:0007669"/>
    <property type="project" value="UniProtKB-KW"/>
</dbReference>
<keyword evidence="20" id="KW-0234">DNA repair</keyword>
<dbReference type="InterPro" id="IPR002054">
    <property type="entry name" value="DNA-dir_DNA_pol_X"/>
</dbReference>
<dbReference type="SUPFAM" id="SSF56091">
    <property type="entry name" value="DNA ligase/mRNA capping enzyme, catalytic domain"/>
    <property type="match status" value="1"/>
</dbReference>
<keyword evidence="21" id="KW-0456">Lyase</keyword>
<comment type="cofactor">
    <cofactor evidence="2">
        <name>Mg(2+)</name>
        <dbReference type="ChEBI" id="CHEBI:18420"/>
    </cofactor>
</comment>
<dbReference type="InterPro" id="IPR003583">
    <property type="entry name" value="Hlx-hairpin-Hlx_DNA-bd_motif"/>
</dbReference>
<keyword evidence="13" id="KW-0548">Nucleotidyltransferase</keyword>
<dbReference type="InterPro" id="IPR027421">
    <property type="entry name" value="DNA_pol_lamdba_lyase_dom_sf"/>
</dbReference>
<dbReference type="FunFam" id="3.30.210.10:FF:000002">
    <property type="entry name" value="DNA polymerase"/>
    <property type="match status" value="1"/>
</dbReference>
<dbReference type="EMBL" id="MN740765">
    <property type="protein sequence ID" value="QHS82377.1"/>
    <property type="molecule type" value="Genomic_DNA"/>
</dbReference>
<dbReference type="PRINTS" id="PR00870">
    <property type="entry name" value="DNAPOLXBETA"/>
</dbReference>
<evidence type="ECO:0000256" key="23">
    <source>
        <dbReference type="ARBA" id="ARBA00035717"/>
    </source>
</evidence>
<dbReference type="GO" id="GO:0005634">
    <property type="term" value="C:nucleus"/>
    <property type="evidence" value="ECO:0007669"/>
    <property type="project" value="TreeGrafter"/>
</dbReference>
<evidence type="ECO:0000256" key="29">
    <source>
        <dbReference type="SAM" id="MobiDB-lite"/>
    </source>
</evidence>
<evidence type="ECO:0000256" key="20">
    <source>
        <dbReference type="ARBA" id="ARBA00023204"/>
    </source>
</evidence>
<evidence type="ECO:0000259" key="30">
    <source>
        <dbReference type="PROSITE" id="PS50172"/>
    </source>
</evidence>
<evidence type="ECO:0000256" key="22">
    <source>
        <dbReference type="ARBA" id="ARBA00034005"/>
    </source>
</evidence>
<dbReference type="GO" id="GO:0005737">
    <property type="term" value="C:cytoplasm"/>
    <property type="evidence" value="ECO:0007669"/>
    <property type="project" value="UniProtKB-SubCell"/>
</dbReference>
<evidence type="ECO:0000313" key="31">
    <source>
        <dbReference type="EMBL" id="QHS82377.1"/>
    </source>
</evidence>
<dbReference type="InterPro" id="IPR002008">
    <property type="entry name" value="DNA_pol_X_beta-like"/>
</dbReference>
<dbReference type="Pfam" id="PF14791">
    <property type="entry name" value="DNA_pol_B_thumb"/>
    <property type="match status" value="1"/>
</dbReference>
<comment type="catalytic activity">
    <reaction evidence="26">
        <text>a 5'-end 2'-deoxyribose-2'-deoxyribonucleotide-DNA = (2E,4S)-4-hydroxypenten-2-al-5-phosphate + a 5'-end 5'-phospho-2'-deoxyribonucleoside-DNA + H(+)</text>
        <dbReference type="Rhea" id="RHEA:76255"/>
        <dbReference type="Rhea" id="RHEA-COMP:13180"/>
        <dbReference type="Rhea" id="RHEA-COMP:18657"/>
        <dbReference type="ChEBI" id="CHEBI:15378"/>
        <dbReference type="ChEBI" id="CHEBI:136412"/>
        <dbReference type="ChEBI" id="CHEBI:195194"/>
        <dbReference type="ChEBI" id="CHEBI:195195"/>
    </reaction>
</comment>